<dbReference type="EMBL" id="FR799564">
    <property type="protein sequence ID" value="CBZ24588.1"/>
    <property type="molecule type" value="Genomic_DNA"/>
</dbReference>
<feature type="domain" description="TRUD" evidence="4">
    <location>
        <begin position="273"/>
        <end position="513"/>
    </location>
</feature>
<dbReference type="InterPro" id="IPR020103">
    <property type="entry name" value="PsdUridine_synth_cat_dom_sf"/>
</dbReference>
<dbReference type="OrthoDB" id="447290at2759"/>
<evidence type="ECO:0000256" key="1">
    <source>
        <dbReference type="ARBA" id="ARBA00007953"/>
    </source>
</evidence>
<dbReference type="GO" id="GO:0005634">
    <property type="term" value="C:nucleus"/>
    <property type="evidence" value="ECO:0007669"/>
    <property type="project" value="TreeGrafter"/>
</dbReference>
<proteinExistence type="inferred from homology"/>
<protein>
    <recommendedName>
        <fullName evidence="4">TRUD domain-containing protein</fullName>
    </recommendedName>
</protein>
<dbReference type="SUPFAM" id="SSF55120">
    <property type="entry name" value="Pseudouridine synthase"/>
    <property type="match status" value="1"/>
</dbReference>
<dbReference type="GeneID" id="13454905"/>
<reference evidence="5 6" key="1">
    <citation type="journal article" date="2011" name="Genome Res.">
        <title>Chromosome and gene copy number variation allow major structural change between species and strains of Leishmania.</title>
        <authorList>
            <person name="Rogers M.B."/>
            <person name="Hilley J.D."/>
            <person name="Dickens N.J."/>
            <person name="Wilkes J."/>
            <person name="Bates P.A."/>
            <person name="Depledge D.P."/>
            <person name="Harris D."/>
            <person name="Her Y."/>
            <person name="Herzyk P."/>
            <person name="Imamura H."/>
            <person name="Otto T.D."/>
            <person name="Sanders M."/>
            <person name="Seeger K."/>
            <person name="Dujardin J.C."/>
            <person name="Berriman M."/>
            <person name="Smith D.F."/>
            <person name="Hertz-Fowler C."/>
            <person name="Mottram J.C."/>
        </authorList>
    </citation>
    <scope>NUCLEOTIDE SEQUENCE [LARGE SCALE GENOMIC DNA]</scope>
    <source>
        <strain evidence="5 6">MHOM/GT/2001/U1103</strain>
    </source>
</reference>
<dbReference type="InterPro" id="IPR011760">
    <property type="entry name" value="PsdUridine_synth_TruD_insert"/>
</dbReference>
<dbReference type="RefSeq" id="XP_003873101.1">
    <property type="nucleotide sequence ID" value="XM_003873052.1"/>
</dbReference>
<dbReference type="GO" id="GO:0009982">
    <property type="term" value="F:pseudouridine synthase activity"/>
    <property type="evidence" value="ECO:0007669"/>
    <property type="project" value="InterPro"/>
</dbReference>
<dbReference type="InterPro" id="IPR001656">
    <property type="entry name" value="PsdUridine_synth_TruD"/>
</dbReference>
<dbReference type="GO" id="GO:0003723">
    <property type="term" value="F:RNA binding"/>
    <property type="evidence" value="ECO:0007669"/>
    <property type="project" value="InterPro"/>
</dbReference>
<name>E9ANS4_LEIMU</name>
<dbReference type="InterPro" id="IPR042214">
    <property type="entry name" value="TruD_catalytic"/>
</dbReference>
<gene>
    <name evidence="5" type="ORF">LMXM_11_1370</name>
</gene>
<feature type="region of interest" description="Disordered" evidence="3">
    <location>
        <begin position="1"/>
        <end position="28"/>
    </location>
</feature>
<feature type="compositionally biased region" description="Low complexity" evidence="3">
    <location>
        <begin position="16"/>
        <end position="26"/>
    </location>
</feature>
<evidence type="ECO:0000313" key="5">
    <source>
        <dbReference type="EMBL" id="CBZ24588.1"/>
    </source>
</evidence>
<keyword evidence="6" id="KW-1185">Reference proteome</keyword>
<dbReference type="KEGG" id="lmi:LMXM_11_1370"/>
<accession>E9ANS4</accession>
<dbReference type="PANTHER" id="PTHR13326">
    <property type="entry name" value="TRNA PSEUDOURIDINE SYNTHASE D"/>
    <property type="match status" value="1"/>
</dbReference>
<evidence type="ECO:0000256" key="2">
    <source>
        <dbReference type="ARBA" id="ARBA00023235"/>
    </source>
</evidence>
<keyword evidence="2" id="KW-0413">Isomerase</keyword>
<dbReference type="GO" id="GO:0001522">
    <property type="term" value="P:pseudouridine synthesis"/>
    <property type="evidence" value="ECO:0007669"/>
    <property type="project" value="InterPro"/>
</dbReference>
<dbReference type="PhylomeDB" id="E9ANS4"/>
<evidence type="ECO:0000313" key="6">
    <source>
        <dbReference type="Proteomes" id="UP000007259"/>
    </source>
</evidence>
<dbReference type="VEuPathDB" id="TriTrypDB:LmxM.11.1370"/>
<dbReference type="PANTHER" id="PTHR13326:SF26">
    <property type="entry name" value="TRUD DOMAIN-CONTAINING PROTEIN"/>
    <property type="match status" value="1"/>
</dbReference>
<evidence type="ECO:0000259" key="4">
    <source>
        <dbReference type="PROSITE" id="PS50984"/>
    </source>
</evidence>
<dbReference type="OMA" id="WNAMASQ"/>
<dbReference type="AlphaFoldDB" id="E9ANS4"/>
<dbReference type="Proteomes" id="UP000007259">
    <property type="component" value="Chromosome 11"/>
</dbReference>
<evidence type="ECO:0000256" key="3">
    <source>
        <dbReference type="SAM" id="MobiDB-lite"/>
    </source>
</evidence>
<organism evidence="5 6">
    <name type="scientific">Leishmania mexicana (strain MHOM/GT/2001/U1103)</name>
    <dbReference type="NCBI Taxonomy" id="929439"/>
    <lineage>
        <taxon>Eukaryota</taxon>
        <taxon>Discoba</taxon>
        <taxon>Euglenozoa</taxon>
        <taxon>Kinetoplastea</taxon>
        <taxon>Metakinetoplastina</taxon>
        <taxon>Trypanosomatida</taxon>
        <taxon>Trypanosomatidae</taxon>
        <taxon>Leishmaniinae</taxon>
        <taxon>Leishmania</taxon>
    </lineage>
</organism>
<dbReference type="Gene3D" id="3.30.2350.20">
    <property type="entry name" value="TruD, catalytic domain"/>
    <property type="match status" value="2"/>
</dbReference>
<sequence>MKALGRGPITRLANTAAPGGSAAPGAVYSRGDWNVGRDVSAEERRCGILTRFCTLSANAPREGASPACELAPLEAVIRVQSTDAHVTEVDADGGGAFLEKAPKGRWRKISRSKTMLVEDTATPFSNPEKSFSPRVQSYGEYVRRIGKLPEGWPLLRFAMFRDGYSLDSVRHRLRYEIGVPRDGVYLHEPPGGSFAAITQFGVAVGVTREQLPHASRHYNVHALIFDDRSYHALDELPRISVAPQAYLHRILLRCVSGDEAAVAQRLRHLSSNGFVNYFGLESFGIGSNTLFDMAALASRREPHRSVGAYLQTLAECSPLHHQAYLSYANAEESTVAGAVAEWLRVCERAKLSKETRELLRKLHCYHLSQCHPSDAKTTSMEDVWGACPIIHRTEQSAAAFVWNAMASQRLLSFGSRPVKGDLVRRSGDHGAMEVAEVASDADASQYTIEDVVLPIPCGRTSGAELRYPTHSVNEEFFTQFAKKHSLSFLFNAGVDSTPKAPATRGSYRRLVGRPRNLQAAVLRDPSSCAALKSDLFLLQEHQPTEGWSLDYGRRVREPSNFNVSERFRERMSCIRKRRAGEHSVALAFVLPAGSSPWVALREAFHMHYGTFHDLYGVS</sequence>
<comment type="similarity">
    <text evidence="1">Belongs to the pseudouridine synthase TruD family.</text>
</comment>
<dbReference type="PROSITE" id="PS50984">
    <property type="entry name" value="TRUD"/>
    <property type="match status" value="1"/>
</dbReference>